<dbReference type="Proteomes" id="UP000469452">
    <property type="component" value="Unassembled WGS sequence"/>
</dbReference>
<gene>
    <name evidence="2" type="ORF">AaE_010028</name>
</gene>
<dbReference type="PROSITE" id="PS50994">
    <property type="entry name" value="INTEGRASE"/>
    <property type="match status" value="1"/>
</dbReference>
<dbReference type="InterPro" id="IPR012337">
    <property type="entry name" value="RNaseH-like_sf"/>
</dbReference>
<dbReference type="InterPro" id="IPR001584">
    <property type="entry name" value="Integrase_cat-core"/>
</dbReference>
<dbReference type="PANTHER" id="PTHR37984">
    <property type="entry name" value="PROTEIN CBG26694"/>
    <property type="match status" value="1"/>
</dbReference>
<dbReference type="VEuPathDB" id="FungiDB:H257_16189"/>
<dbReference type="InterPro" id="IPR050951">
    <property type="entry name" value="Retrovirus_Pol_polyprotein"/>
</dbReference>
<protein>
    <recommendedName>
        <fullName evidence="1">Integrase catalytic domain-containing protein</fullName>
    </recommendedName>
</protein>
<comment type="caution">
    <text evidence="2">The sequence shown here is derived from an EMBL/GenBank/DDBJ whole genome shotgun (WGS) entry which is preliminary data.</text>
</comment>
<sequence>MVSCTLTHLAATNLASSYQATRHYASQFSGPSMTLPAVAISAATRCSTRSRVHTGGRVSINPWFTTSLVATPVNALRSPRPPKRTSDELWSSISTDFMCGIPRDVRGHTSRLQLLYVVAIPVKDSVSGHDATRLFFDNVFCRFGLPRFIVSDRDPRSTAHFWSTLFDLCDTDLAMSTSDHPESDGQTERANRVLEDILRSYSVRQSSTWSTSYPTQNLHTTLRSGVHRVLVPLS</sequence>
<reference evidence="2 3" key="1">
    <citation type="submission" date="2019-06" db="EMBL/GenBank/DDBJ databases">
        <title>Genomics analysis of Aphanomyces spp. identifies a new class of oomycete effector associated with host adaptation.</title>
        <authorList>
            <person name="Gaulin E."/>
        </authorList>
    </citation>
    <scope>NUCLEOTIDE SEQUENCE [LARGE SCALE GENOMIC DNA]</scope>
    <source>
        <strain evidence="2 3">E</strain>
    </source>
</reference>
<dbReference type="PANTHER" id="PTHR37984:SF5">
    <property type="entry name" value="PROTEIN NYNRIN-LIKE"/>
    <property type="match status" value="1"/>
</dbReference>
<dbReference type="AlphaFoldDB" id="A0A6A5AAS7"/>
<dbReference type="EMBL" id="VJMI01015995">
    <property type="protein sequence ID" value="KAF0721614.1"/>
    <property type="molecule type" value="Genomic_DNA"/>
</dbReference>
<name>A0A6A5AAS7_APHAT</name>
<evidence type="ECO:0000259" key="1">
    <source>
        <dbReference type="PROSITE" id="PS50994"/>
    </source>
</evidence>
<dbReference type="GO" id="GO:0015074">
    <property type="term" value="P:DNA integration"/>
    <property type="evidence" value="ECO:0007669"/>
    <property type="project" value="InterPro"/>
</dbReference>
<organism evidence="2 3">
    <name type="scientific">Aphanomyces astaci</name>
    <name type="common">Crayfish plague agent</name>
    <dbReference type="NCBI Taxonomy" id="112090"/>
    <lineage>
        <taxon>Eukaryota</taxon>
        <taxon>Sar</taxon>
        <taxon>Stramenopiles</taxon>
        <taxon>Oomycota</taxon>
        <taxon>Saprolegniomycetes</taxon>
        <taxon>Saprolegniales</taxon>
        <taxon>Verrucalvaceae</taxon>
        <taxon>Aphanomyces</taxon>
    </lineage>
</organism>
<dbReference type="InterPro" id="IPR036397">
    <property type="entry name" value="RNaseH_sf"/>
</dbReference>
<evidence type="ECO:0000313" key="2">
    <source>
        <dbReference type="EMBL" id="KAF0721614.1"/>
    </source>
</evidence>
<dbReference type="SUPFAM" id="SSF53098">
    <property type="entry name" value="Ribonuclease H-like"/>
    <property type="match status" value="1"/>
</dbReference>
<proteinExistence type="predicted"/>
<feature type="domain" description="Integrase catalytic" evidence="1">
    <location>
        <begin position="77"/>
        <end position="234"/>
    </location>
</feature>
<feature type="non-terminal residue" evidence="2">
    <location>
        <position position="234"/>
    </location>
</feature>
<accession>A0A6A5AAS7</accession>
<dbReference type="GO" id="GO:0003676">
    <property type="term" value="F:nucleic acid binding"/>
    <property type="evidence" value="ECO:0007669"/>
    <property type="project" value="InterPro"/>
</dbReference>
<evidence type="ECO:0000313" key="3">
    <source>
        <dbReference type="Proteomes" id="UP000469452"/>
    </source>
</evidence>
<dbReference type="Gene3D" id="3.30.420.10">
    <property type="entry name" value="Ribonuclease H-like superfamily/Ribonuclease H"/>
    <property type="match status" value="1"/>
</dbReference>